<sequence length="457" mass="50024">MKKMQSLTTRLIVYLLFAQLVGAFLPWPVVAYLASVAERYGGADAMLEIYTYFHIQDLVADSLETSPDGAVRLTPSEKLKLRVDQDADVRYAAMPARSTELAPGSSPELYSKLVAAKEADARVFRFHTESGPEAGKWGVVTLEQTRNGPVYIAASGFRFHWLDVVYFIIRDKFYETVAFFVGWIASCSIVFLGLRQALGSLRRAAKAAERIDLDTMGQGIAATDVPTEIRPIIAAMNGALARLDDSVARMRRFTANTAHELRTPLAVMRARLENEEPSPLKNDLLRDASRLHATVEQLLIAARISENQVTTDEEVDLSETVCQIVADHSPLARCSERGIAVEGEDCATIVRGNRRAIESVVANLIGNALKAEPVGGTVLVRLRPEGEVEVIDHGEGVAPCHRERIFEPFWRKSEATPGSGLGLAIAKELIAKLHGRICVEETPGGGATFKLSFQPGK</sequence>
<dbReference type="InterPro" id="IPR036890">
    <property type="entry name" value="HATPase_C_sf"/>
</dbReference>
<evidence type="ECO:0000256" key="6">
    <source>
        <dbReference type="ARBA" id="ARBA00022692"/>
    </source>
</evidence>
<evidence type="ECO:0000256" key="7">
    <source>
        <dbReference type="ARBA" id="ARBA00022777"/>
    </source>
</evidence>
<dbReference type="PRINTS" id="PR00344">
    <property type="entry name" value="BCTRLSENSOR"/>
</dbReference>
<evidence type="ECO:0000256" key="2">
    <source>
        <dbReference type="ARBA" id="ARBA00004141"/>
    </source>
</evidence>
<dbReference type="Pfam" id="PF02518">
    <property type="entry name" value="HATPase_c"/>
    <property type="match status" value="1"/>
</dbReference>
<dbReference type="Proteomes" id="UP000316781">
    <property type="component" value="Unassembled WGS sequence"/>
</dbReference>
<evidence type="ECO:0000259" key="13">
    <source>
        <dbReference type="PROSITE" id="PS50885"/>
    </source>
</evidence>
<keyword evidence="7 14" id="KW-0418">Kinase</keyword>
<keyword evidence="4" id="KW-0597">Phosphoprotein</keyword>
<dbReference type="CDD" id="cd00082">
    <property type="entry name" value="HisKA"/>
    <property type="match status" value="1"/>
</dbReference>
<dbReference type="SMART" id="SM00387">
    <property type="entry name" value="HATPase_c"/>
    <property type="match status" value="1"/>
</dbReference>
<dbReference type="InterPro" id="IPR050428">
    <property type="entry name" value="TCS_sensor_his_kinase"/>
</dbReference>
<dbReference type="GO" id="GO:0005886">
    <property type="term" value="C:plasma membrane"/>
    <property type="evidence" value="ECO:0007669"/>
    <property type="project" value="TreeGrafter"/>
</dbReference>
<feature type="domain" description="HAMP" evidence="13">
    <location>
        <begin position="195"/>
        <end position="248"/>
    </location>
</feature>
<feature type="domain" description="Histidine kinase" evidence="12">
    <location>
        <begin position="256"/>
        <end position="457"/>
    </location>
</feature>
<evidence type="ECO:0000256" key="9">
    <source>
        <dbReference type="ARBA" id="ARBA00023012"/>
    </source>
</evidence>
<evidence type="ECO:0000256" key="11">
    <source>
        <dbReference type="SAM" id="Phobius"/>
    </source>
</evidence>
<evidence type="ECO:0000313" key="14">
    <source>
        <dbReference type="EMBL" id="TRL30417.1"/>
    </source>
</evidence>
<evidence type="ECO:0000256" key="5">
    <source>
        <dbReference type="ARBA" id="ARBA00022679"/>
    </source>
</evidence>
<keyword evidence="5" id="KW-0808">Transferase</keyword>
<comment type="catalytic activity">
    <reaction evidence="1">
        <text>ATP + protein L-histidine = ADP + protein N-phospho-L-histidine.</text>
        <dbReference type="EC" id="2.7.13.3"/>
    </reaction>
</comment>
<dbReference type="SUPFAM" id="SSF47384">
    <property type="entry name" value="Homodimeric domain of signal transducing histidine kinase"/>
    <property type="match status" value="1"/>
</dbReference>
<gene>
    <name evidence="14" type="ORF">FM996_16730</name>
</gene>
<evidence type="ECO:0000256" key="3">
    <source>
        <dbReference type="ARBA" id="ARBA00012438"/>
    </source>
</evidence>
<proteinExistence type="predicted"/>
<dbReference type="EC" id="2.7.13.3" evidence="3"/>
<dbReference type="PANTHER" id="PTHR45436">
    <property type="entry name" value="SENSOR HISTIDINE KINASE YKOH"/>
    <property type="match status" value="1"/>
</dbReference>
<reference evidence="14 15" key="1">
    <citation type="submission" date="2019-07" db="EMBL/GenBank/DDBJ databases">
        <title>Ln-dependent methylotrophs.</title>
        <authorList>
            <person name="Tani A."/>
        </authorList>
    </citation>
    <scope>NUCLEOTIDE SEQUENCE [LARGE SCALE GENOMIC DNA]</scope>
    <source>
        <strain evidence="14 15">SM89A</strain>
    </source>
</reference>
<dbReference type="InterPro" id="IPR036097">
    <property type="entry name" value="HisK_dim/P_sf"/>
</dbReference>
<evidence type="ECO:0000259" key="12">
    <source>
        <dbReference type="PROSITE" id="PS50109"/>
    </source>
</evidence>
<protein>
    <recommendedName>
        <fullName evidence="3">histidine kinase</fullName>
        <ecNumber evidence="3">2.7.13.3</ecNumber>
    </recommendedName>
</protein>
<accession>A0A549SLI1</accession>
<dbReference type="GO" id="GO:0000155">
    <property type="term" value="F:phosphorelay sensor kinase activity"/>
    <property type="evidence" value="ECO:0007669"/>
    <property type="project" value="InterPro"/>
</dbReference>
<dbReference type="SUPFAM" id="SSF55874">
    <property type="entry name" value="ATPase domain of HSP90 chaperone/DNA topoisomerase II/histidine kinase"/>
    <property type="match status" value="1"/>
</dbReference>
<evidence type="ECO:0000256" key="1">
    <source>
        <dbReference type="ARBA" id="ARBA00000085"/>
    </source>
</evidence>
<dbReference type="EMBL" id="VJMF01000071">
    <property type="protein sequence ID" value="TRL30417.1"/>
    <property type="molecule type" value="Genomic_DNA"/>
</dbReference>
<name>A0A549SLI1_METSR</name>
<evidence type="ECO:0000256" key="10">
    <source>
        <dbReference type="ARBA" id="ARBA00023136"/>
    </source>
</evidence>
<dbReference type="InterPro" id="IPR003661">
    <property type="entry name" value="HisK_dim/P_dom"/>
</dbReference>
<keyword evidence="6 11" id="KW-0812">Transmembrane</keyword>
<dbReference type="SMART" id="SM00388">
    <property type="entry name" value="HisKA"/>
    <property type="match status" value="1"/>
</dbReference>
<dbReference type="InterPro" id="IPR005467">
    <property type="entry name" value="His_kinase_dom"/>
</dbReference>
<keyword evidence="9" id="KW-0902">Two-component regulatory system</keyword>
<organism evidence="14 15">
    <name type="scientific">Methylosinus sporium</name>
    <dbReference type="NCBI Taxonomy" id="428"/>
    <lineage>
        <taxon>Bacteria</taxon>
        <taxon>Pseudomonadati</taxon>
        <taxon>Pseudomonadota</taxon>
        <taxon>Alphaproteobacteria</taxon>
        <taxon>Hyphomicrobiales</taxon>
        <taxon>Methylocystaceae</taxon>
        <taxon>Methylosinus</taxon>
    </lineage>
</organism>
<dbReference type="InterPro" id="IPR003594">
    <property type="entry name" value="HATPase_dom"/>
</dbReference>
<dbReference type="CDD" id="cd00075">
    <property type="entry name" value="HATPase"/>
    <property type="match status" value="1"/>
</dbReference>
<evidence type="ECO:0000256" key="4">
    <source>
        <dbReference type="ARBA" id="ARBA00022553"/>
    </source>
</evidence>
<dbReference type="PROSITE" id="PS50109">
    <property type="entry name" value="HIS_KIN"/>
    <property type="match status" value="1"/>
</dbReference>
<keyword evidence="10 11" id="KW-0472">Membrane</keyword>
<evidence type="ECO:0000313" key="15">
    <source>
        <dbReference type="Proteomes" id="UP000316781"/>
    </source>
</evidence>
<comment type="subcellular location">
    <subcellularLocation>
        <location evidence="2">Membrane</location>
        <topology evidence="2">Multi-pass membrane protein</topology>
    </subcellularLocation>
</comment>
<dbReference type="InterPro" id="IPR004358">
    <property type="entry name" value="Sig_transdc_His_kin-like_C"/>
</dbReference>
<dbReference type="Gene3D" id="1.10.287.130">
    <property type="match status" value="1"/>
</dbReference>
<dbReference type="AlphaFoldDB" id="A0A549SLI1"/>
<evidence type="ECO:0000256" key="8">
    <source>
        <dbReference type="ARBA" id="ARBA00022989"/>
    </source>
</evidence>
<dbReference type="Gene3D" id="3.30.565.10">
    <property type="entry name" value="Histidine kinase-like ATPase, C-terminal domain"/>
    <property type="match status" value="1"/>
</dbReference>
<feature type="transmembrane region" description="Helical" evidence="11">
    <location>
        <begin position="12"/>
        <end position="34"/>
    </location>
</feature>
<keyword evidence="8 11" id="KW-1133">Transmembrane helix</keyword>
<dbReference type="Pfam" id="PF00512">
    <property type="entry name" value="HisKA"/>
    <property type="match status" value="1"/>
</dbReference>
<comment type="caution">
    <text evidence="14">The sequence shown here is derived from an EMBL/GenBank/DDBJ whole genome shotgun (WGS) entry which is preliminary data.</text>
</comment>
<dbReference type="InterPro" id="IPR003660">
    <property type="entry name" value="HAMP_dom"/>
</dbReference>
<dbReference type="PANTHER" id="PTHR45436:SF15">
    <property type="entry name" value="SENSOR HISTIDINE KINASE CUSS"/>
    <property type="match status" value="1"/>
</dbReference>
<dbReference type="PROSITE" id="PS50885">
    <property type="entry name" value="HAMP"/>
    <property type="match status" value="1"/>
</dbReference>